<evidence type="ECO:0000313" key="1">
    <source>
        <dbReference type="EMBL" id="RNA37201.1"/>
    </source>
</evidence>
<proteinExistence type="predicted"/>
<dbReference type="Proteomes" id="UP000276133">
    <property type="component" value="Unassembled WGS sequence"/>
</dbReference>
<comment type="caution">
    <text evidence="1">The sequence shown here is derived from an EMBL/GenBank/DDBJ whole genome shotgun (WGS) entry which is preliminary data.</text>
</comment>
<organism evidence="1 2">
    <name type="scientific">Brachionus plicatilis</name>
    <name type="common">Marine rotifer</name>
    <name type="synonym">Brachionus muelleri</name>
    <dbReference type="NCBI Taxonomy" id="10195"/>
    <lineage>
        <taxon>Eukaryota</taxon>
        <taxon>Metazoa</taxon>
        <taxon>Spiralia</taxon>
        <taxon>Gnathifera</taxon>
        <taxon>Rotifera</taxon>
        <taxon>Eurotatoria</taxon>
        <taxon>Monogononta</taxon>
        <taxon>Pseudotrocha</taxon>
        <taxon>Ploima</taxon>
        <taxon>Brachionidae</taxon>
        <taxon>Brachionus</taxon>
    </lineage>
</organism>
<evidence type="ECO:0000313" key="2">
    <source>
        <dbReference type="Proteomes" id="UP000276133"/>
    </source>
</evidence>
<dbReference type="AlphaFoldDB" id="A0A3M7SMY4"/>
<name>A0A3M7SMY4_BRAPC</name>
<dbReference type="EMBL" id="REGN01001075">
    <property type="protein sequence ID" value="RNA37201.1"/>
    <property type="molecule type" value="Genomic_DNA"/>
</dbReference>
<gene>
    <name evidence="1" type="ORF">BpHYR1_036653</name>
</gene>
<keyword evidence="2" id="KW-1185">Reference proteome</keyword>
<accession>A0A3M7SMY4</accession>
<reference evidence="1 2" key="1">
    <citation type="journal article" date="2018" name="Sci. Rep.">
        <title>Genomic signatures of local adaptation to the degree of environmental predictability in rotifers.</title>
        <authorList>
            <person name="Franch-Gras L."/>
            <person name="Hahn C."/>
            <person name="Garcia-Roger E.M."/>
            <person name="Carmona M.J."/>
            <person name="Serra M."/>
            <person name="Gomez A."/>
        </authorList>
    </citation>
    <scope>NUCLEOTIDE SEQUENCE [LARGE SCALE GENOMIC DNA]</scope>
    <source>
        <strain evidence="1">HYR1</strain>
    </source>
</reference>
<protein>
    <submittedName>
        <fullName evidence="1">Uncharacterized protein</fullName>
    </submittedName>
</protein>
<sequence>MKKEIKNSFTVQFIINLYISFPRLFLDFSFPHWNSRGRLGEESRNKMHTIKKNVLSSKRMSFLCSNIMKGYSFDFSLNFFLDFYSKPRLNKILKKNYTLTQTLNSVLEELYGMKMNLKKTSRLSSVKLDKVKNCKQ</sequence>